<name>A0A2G2V6Z2_CAPBA</name>
<sequence>MWVARVHSRELLGEGNAPDDVTFVGAILACTHGGMEAYDLLQSMPMRPDNVTWGTLLGACSLHGNVELAEQAVEVEFLSVLEP</sequence>
<dbReference type="Gene3D" id="1.25.40.10">
    <property type="entry name" value="Tetratricopeptide repeat domain"/>
    <property type="match status" value="1"/>
</dbReference>
<comment type="caution">
    <text evidence="1">The sequence shown here is derived from an EMBL/GenBank/DDBJ whole genome shotgun (WGS) entry which is preliminary data.</text>
</comment>
<reference evidence="1 2" key="1">
    <citation type="journal article" date="2017" name="Genome Biol.">
        <title>New reference genome sequences of hot pepper reveal the massive evolution of plant disease-resistance genes by retroduplication.</title>
        <authorList>
            <person name="Kim S."/>
            <person name="Park J."/>
            <person name="Yeom S.I."/>
            <person name="Kim Y.M."/>
            <person name="Seo E."/>
            <person name="Kim K.T."/>
            <person name="Kim M.S."/>
            <person name="Lee J.M."/>
            <person name="Cheong K."/>
            <person name="Shin H.S."/>
            <person name="Kim S.B."/>
            <person name="Han K."/>
            <person name="Lee J."/>
            <person name="Park M."/>
            <person name="Lee H.A."/>
            <person name="Lee H.Y."/>
            <person name="Lee Y."/>
            <person name="Oh S."/>
            <person name="Lee J.H."/>
            <person name="Choi E."/>
            <person name="Choi E."/>
            <person name="Lee S.E."/>
            <person name="Jeon J."/>
            <person name="Kim H."/>
            <person name="Choi G."/>
            <person name="Song H."/>
            <person name="Lee J."/>
            <person name="Lee S.C."/>
            <person name="Kwon J.K."/>
            <person name="Lee H.Y."/>
            <person name="Koo N."/>
            <person name="Hong Y."/>
            <person name="Kim R.W."/>
            <person name="Kang W.H."/>
            <person name="Huh J.H."/>
            <person name="Kang B.C."/>
            <person name="Yang T.J."/>
            <person name="Lee Y.H."/>
            <person name="Bennetzen J.L."/>
            <person name="Choi D."/>
        </authorList>
    </citation>
    <scope>NUCLEOTIDE SEQUENCE [LARGE SCALE GENOMIC DNA]</scope>
    <source>
        <strain evidence="2">cv. PBC81</strain>
    </source>
</reference>
<dbReference type="Proteomes" id="UP000224567">
    <property type="component" value="Unassembled WGS sequence"/>
</dbReference>
<dbReference type="PANTHER" id="PTHR47926">
    <property type="entry name" value="PENTATRICOPEPTIDE REPEAT-CONTAINING PROTEIN"/>
    <property type="match status" value="1"/>
</dbReference>
<dbReference type="EMBL" id="MLFT02000192">
    <property type="protein sequence ID" value="PHT28750.1"/>
    <property type="molecule type" value="Genomic_DNA"/>
</dbReference>
<dbReference type="STRING" id="33114.A0A2G2V6Z2"/>
<proteinExistence type="predicted"/>
<dbReference type="PANTHER" id="PTHR47926:SF540">
    <property type="entry name" value="PENTATRICOPEPTIDE REPEAT-CONTAINING PROTEIN"/>
    <property type="match status" value="1"/>
</dbReference>
<dbReference type="InterPro" id="IPR011990">
    <property type="entry name" value="TPR-like_helical_dom_sf"/>
</dbReference>
<dbReference type="OrthoDB" id="185373at2759"/>
<reference evidence="2" key="2">
    <citation type="journal article" date="2017" name="J. Anim. Genet.">
        <title>Multiple reference genome sequences of hot pepper reveal the massive evolution of plant disease resistance genes by retroduplication.</title>
        <authorList>
            <person name="Kim S."/>
            <person name="Park J."/>
            <person name="Yeom S.-I."/>
            <person name="Kim Y.-M."/>
            <person name="Seo E."/>
            <person name="Kim K.-T."/>
            <person name="Kim M.-S."/>
            <person name="Lee J.M."/>
            <person name="Cheong K."/>
            <person name="Shin H.-S."/>
            <person name="Kim S.-B."/>
            <person name="Han K."/>
            <person name="Lee J."/>
            <person name="Park M."/>
            <person name="Lee H.-A."/>
            <person name="Lee H.-Y."/>
            <person name="Lee Y."/>
            <person name="Oh S."/>
            <person name="Lee J.H."/>
            <person name="Choi E."/>
            <person name="Choi E."/>
            <person name="Lee S.E."/>
            <person name="Jeon J."/>
            <person name="Kim H."/>
            <person name="Choi G."/>
            <person name="Song H."/>
            <person name="Lee J."/>
            <person name="Lee S.-C."/>
            <person name="Kwon J.-K."/>
            <person name="Lee H.-Y."/>
            <person name="Koo N."/>
            <person name="Hong Y."/>
            <person name="Kim R.W."/>
            <person name="Kang W.-H."/>
            <person name="Huh J.H."/>
            <person name="Kang B.-C."/>
            <person name="Yang T.-J."/>
            <person name="Lee Y.-H."/>
            <person name="Bennetzen J.L."/>
            <person name="Choi D."/>
        </authorList>
    </citation>
    <scope>NUCLEOTIDE SEQUENCE [LARGE SCALE GENOMIC DNA]</scope>
    <source>
        <strain evidence="2">cv. PBC81</strain>
    </source>
</reference>
<protein>
    <recommendedName>
        <fullName evidence="3">Pentatricopeptide repeat-containing protein</fullName>
    </recommendedName>
</protein>
<dbReference type="AlphaFoldDB" id="A0A2G2V6Z2"/>
<evidence type="ECO:0000313" key="2">
    <source>
        <dbReference type="Proteomes" id="UP000224567"/>
    </source>
</evidence>
<gene>
    <name evidence="1" type="ORF">CQW23_31649</name>
</gene>
<accession>A0A2G2V6Z2</accession>
<evidence type="ECO:0008006" key="3">
    <source>
        <dbReference type="Google" id="ProtNLM"/>
    </source>
</evidence>
<keyword evidence="2" id="KW-1185">Reference proteome</keyword>
<dbReference type="InterPro" id="IPR046960">
    <property type="entry name" value="PPR_At4g14850-like_plant"/>
</dbReference>
<dbReference type="GO" id="GO:0009451">
    <property type="term" value="P:RNA modification"/>
    <property type="evidence" value="ECO:0007669"/>
    <property type="project" value="InterPro"/>
</dbReference>
<evidence type="ECO:0000313" key="1">
    <source>
        <dbReference type="EMBL" id="PHT28750.1"/>
    </source>
</evidence>
<dbReference type="GO" id="GO:0003723">
    <property type="term" value="F:RNA binding"/>
    <property type="evidence" value="ECO:0007669"/>
    <property type="project" value="InterPro"/>
</dbReference>
<organism evidence="1 2">
    <name type="scientific">Capsicum baccatum</name>
    <name type="common">Peruvian pepper</name>
    <dbReference type="NCBI Taxonomy" id="33114"/>
    <lineage>
        <taxon>Eukaryota</taxon>
        <taxon>Viridiplantae</taxon>
        <taxon>Streptophyta</taxon>
        <taxon>Embryophyta</taxon>
        <taxon>Tracheophyta</taxon>
        <taxon>Spermatophyta</taxon>
        <taxon>Magnoliopsida</taxon>
        <taxon>eudicotyledons</taxon>
        <taxon>Gunneridae</taxon>
        <taxon>Pentapetalae</taxon>
        <taxon>asterids</taxon>
        <taxon>lamiids</taxon>
        <taxon>Solanales</taxon>
        <taxon>Solanaceae</taxon>
        <taxon>Solanoideae</taxon>
        <taxon>Capsiceae</taxon>
        <taxon>Capsicum</taxon>
    </lineage>
</organism>